<proteinExistence type="predicted"/>
<evidence type="ECO:0000313" key="1">
    <source>
        <dbReference type="EMBL" id="GAA1961821.1"/>
    </source>
</evidence>
<organism evidence="1 2">
    <name type="scientific">Microbacterium deminutum</name>
    <dbReference type="NCBI Taxonomy" id="344164"/>
    <lineage>
        <taxon>Bacteria</taxon>
        <taxon>Bacillati</taxon>
        <taxon>Actinomycetota</taxon>
        <taxon>Actinomycetes</taxon>
        <taxon>Micrococcales</taxon>
        <taxon>Microbacteriaceae</taxon>
        <taxon>Microbacterium</taxon>
    </lineage>
</organism>
<keyword evidence="2" id="KW-1185">Reference proteome</keyword>
<dbReference type="EMBL" id="BAAAOG010000004">
    <property type="protein sequence ID" value="GAA1961821.1"/>
    <property type="molecule type" value="Genomic_DNA"/>
</dbReference>
<dbReference type="Proteomes" id="UP001499933">
    <property type="component" value="Unassembled WGS sequence"/>
</dbReference>
<accession>A0ABP5CCS0</accession>
<gene>
    <name evidence="1" type="ORF">GCM10009776_25650</name>
</gene>
<sequence length="59" mass="6605">MPAAVRHRHVSVHRMHWGPVVHTVTCGAAWGWDDVSRSQLVTVAIVRSALSIQKEVLHK</sequence>
<evidence type="ECO:0000313" key="2">
    <source>
        <dbReference type="Proteomes" id="UP001499933"/>
    </source>
</evidence>
<comment type="caution">
    <text evidence="1">The sequence shown here is derived from an EMBL/GenBank/DDBJ whole genome shotgun (WGS) entry which is preliminary data.</text>
</comment>
<reference evidence="2" key="1">
    <citation type="journal article" date="2019" name="Int. J. Syst. Evol. Microbiol.">
        <title>The Global Catalogue of Microorganisms (GCM) 10K type strain sequencing project: providing services to taxonomists for standard genome sequencing and annotation.</title>
        <authorList>
            <consortium name="The Broad Institute Genomics Platform"/>
            <consortium name="The Broad Institute Genome Sequencing Center for Infectious Disease"/>
            <person name="Wu L."/>
            <person name="Ma J."/>
        </authorList>
    </citation>
    <scope>NUCLEOTIDE SEQUENCE [LARGE SCALE GENOMIC DNA]</scope>
    <source>
        <strain evidence="2">JCM 14901</strain>
    </source>
</reference>
<name>A0ABP5CCS0_9MICO</name>
<protein>
    <submittedName>
        <fullName evidence="1">Uncharacterized protein</fullName>
    </submittedName>
</protein>